<organism evidence="1 2">
    <name type="scientific">Tsukamurella spumae</name>
    <dbReference type="NCBI Taxonomy" id="44753"/>
    <lineage>
        <taxon>Bacteria</taxon>
        <taxon>Bacillati</taxon>
        <taxon>Actinomycetota</taxon>
        <taxon>Actinomycetes</taxon>
        <taxon>Mycobacteriales</taxon>
        <taxon>Tsukamurellaceae</taxon>
        <taxon>Tsukamurella</taxon>
    </lineage>
</organism>
<reference evidence="1 2" key="1">
    <citation type="submission" date="2020-04" db="EMBL/GenBank/DDBJ databases">
        <title>MicrobeNet Type strains.</title>
        <authorList>
            <person name="Nicholson A.C."/>
        </authorList>
    </citation>
    <scope>NUCLEOTIDE SEQUENCE [LARGE SCALE GENOMIC DNA]</scope>
    <source>
        <strain evidence="1 2">DSM 44113</strain>
    </source>
</reference>
<evidence type="ECO:0000313" key="1">
    <source>
        <dbReference type="EMBL" id="NKY19587.1"/>
    </source>
</evidence>
<comment type="caution">
    <text evidence="1">The sequence shown here is derived from an EMBL/GenBank/DDBJ whole genome shotgun (WGS) entry which is preliminary data.</text>
</comment>
<dbReference type="Pfam" id="PF19559">
    <property type="entry name" value="DUF6081"/>
    <property type="match status" value="1"/>
</dbReference>
<keyword evidence="2" id="KW-1185">Reference proteome</keyword>
<dbReference type="AlphaFoldDB" id="A0A846X1V7"/>
<accession>A0A846X1V7</accession>
<dbReference type="InterPro" id="IPR045727">
    <property type="entry name" value="DUF6081"/>
</dbReference>
<gene>
    <name evidence="1" type="ORF">HF999_14565</name>
</gene>
<protein>
    <submittedName>
        <fullName evidence="1">Uncharacterized protein</fullName>
    </submittedName>
</protein>
<dbReference type="RefSeq" id="WP_168546579.1">
    <property type="nucleotide sequence ID" value="NZ_BAAAKS010000050.1"/>
</dbReference>
<sequence>MSAAAGADSVTSLSDTLGGPDLDAAWHFLEYPMGEGAPPWVCREPDARVEVGGGACRVSVDRFALTHPVQPIDNCKFVALTQQRFEVPETGTITVSAGLSAAGIGASGDYRDGFAALVVLDLATGLVFDIGATGDQVLAIHEKLPMGEGPFTRVVDAPLAGIETGSDVVHRCAITLDRSAGSATWEVDGVRLFDAHAIAIPEGFVVGMGIFTLRPTHDAPGASIRGQGMRAAWSDIAVTAHS</sequence>
<evidence type="ECO:0000313" key="2">
    <source>
        <dbReference type="Proteomes" id="UP000582646"/>
    </source>
</evidence>
<proteinExistence type="predicted"/>
<dbReference type="EMBL" id="JAAXOQ010000019">
    <property type="protein sequence ID" value="NKY19587.1"/>
    <property type="molecule type" value="Genomic_DNA"/>
</dbReference>
<dbReference type="Proteomes" id="UP000582646">
    <property type="component" value="Unassembled WGS sequence"/>
</dbReference>
<name>A0A846X1V7_9ACTN</name>